<evidence type="ECO:0000313" key="3">
    <source>
        <dbReference type="Proteomes" id="UP000298030"/>
    </source>
</evidence>
<dbReference type="SUPFAM" id="SSF50978">
    <property type="entry name" value="WD40 repeat-like"/>
    <property type="match status" value="1"/>
</dbReference>
<proteinExistence type="predicted"/>
<feature type="non-terminal residue" evidence="2">
    <location>
        <position position="159"/>
    </location>
</feature>
<protein>
    <submittedName>
        <fullName evidence="2">WD40 repeat-like protein</fullName>
    </submittedName>
</protein>
<dbReference type="AlphaFoldDB" id="A0A4Y7S3I2"/>
<dbReference type="Gene3D" id="2.130.10.10">
    <property type="entry name" value="YVTN repeat-like/Quinoprotein amine dehydrogenase"/>
    <property type="match status" value="1"/>
</dbReference>
<organism evidence="2 3">
    <name type="scientific">Coprinellus micaceus</name>
    <name type="common">Glistening ink-cap mushroom</name>
    <name type="synonym">Coprinus micaceus</name>
    <dbReference type="NCBI Taxonomy" id="71717"/>
    <lineage>
        <taxon>Eukaryota</taxon>
        <taxon>Fungi</taxon>
        <taxon>Dikarya</taxon>
        <taxon>Basidiomycota</taxon>
        <taxon>Agaricomycotina</taxon>
        <taxon>Agaricomycetes</taxon>
        <taxon>Agaricomycetidae</taxon>
        <taxon>Agaricales</taxon>
        <taxon>Agaricineae</taxon>
        <taxon>Psathyrellaceae</taxon>
        <taxon>Coprinellus</taxon>
    </lineage>
</organism>
<dbReference type="OrthoDB" id="10262360at2759"/>
<gene>
    <name evidence="2" type="ORF">FA13DRAFT_1574571</name>
</gene>
<dbReference type="PROSITE" id="PS50082">
    <property type="entry name" value="WD_REPEATS_2"/>
    <property type="match status" value="1"/>
</dbReference>
<dbReference type="InterPro" id="IPR036322">
    <property type="entry name" value="WD40_repeat_dom_sf"/>
</dbReference>
<accession>A0A4Y7S3I2</accession>
<evidence type="ECO:0000256" key="1">
    <source>
        <dbReference type="PROSITE-ProRule" id="PRU00221"/>
    </source>
</evidence>
<dbReference type="Pfam" id="PF00400">
    <property type="entry name" value="WD40"/>
    <property type="match status" value="2"/>
</dbReference>
<dbReference type="Proteomes" id="UP000298030">
    <property type="component" value="Unassembled WGS sequence"/>
</dbReference>
<dbReference type="GO" id="GO:0009267">
    <property type="term" value="P:cellular response to starvation"/>
    <property type="evidence" value="ECO:0007669"/>
    <property type="project" value="TreeGrafter"/>
</dbReference>
<reference evidence="2 3" key="1">
    <citation type="journal article" date="2019" name="Nat. Ecol. Evol.">
        <title>Megaphylogeny resolves global patterns of mushroom evolution.</title>
        <authorList>
            <person name="Varga T."/>
            <person name="Krizsan K."/>
            <person name="Foldi C."/>
            <person name="Dima B."/>
            <person name="Sanchez-Garcia M."/>
            <person name="Sanchez-Ramirez S."/>
            <person name="Szollosi G.J."/>
            <person name="Szarkandi J.G."/>
            <person name="Papp V."/>
            <person name="Albert L."/>
            <person name="Andreopoulos W."/>
            <person name="Angelini C."/>
            <person name="Antonin V."/>
            <person name="Barry K.W."/>
            <person name="Bougher N.L."/>
            <person name="Buchanan P."/>
            <person name="Buyck B."/>
            <person name="Bense V."/>
            <person name="Catcheside P."/>
            <person name="Chovatia M."/>
            <person name="Cooper J."/>
            <person name="Damon W."/>
            <person name="Desjardin D."/>
            <person name="Finy P."/>
            <person name="Geml J."/>
            <person name="Haridas S."/>
            <person name="Hughes K."/>
            <person name="Justo A."/>
            <person name="Karasinski D."/>
            <person name="Kautmanova I."/>
            <person name="Kiss B."/>
            <person name="Kocsube S."/>
            <person name="Kotiranta H."/>
            <person name="LaButti K.M."/>
            <person name="Lechner B.E."/>
            <person name="Liimatainen K."/>
            <person name="Lipzen A."/>
            <person name="Lukacs Z."/>
            <person name="Mihaltcheva S."/>
            <person name="Morgado L.N."/>
            <person name="Niskanen T."/>
            <person name="Noordeloos M.E."/>
            <person name="Ohm R.A."/>
            <person name="Ortiz-Santana B."/>
            <person name="Ovrebo C."/>
            <person name="Racz N."/>
            <person name="Riley R."/>
            <person name="Savchenko A."/>
            <person name="Shiryaev A."/>
            <person name="Soop K."/>
            <person name="Spirin V."/>
            <person name="Szebenyi C."/>
            <person name="Tomsovsky M."/>
            <person name="Tulloss R.E."/>
            <person name="Uehling J."/>
            <person name="Grigoriev I.V."/>
            <person name="Vagvolgyi C."/>
            <person name="Papp T."/>
            <person name="Martin F.M."/>
            <person name="Miettinen O."/>
            <person name="Hibbett D.S."/>
            <person name="Nagy L.G."/>
        </authorList>
    </citation>
    <scope>NUCLEOTIDE SEQUENCE [LARGE SCALE GENOMIC DNA]</scope>
    <source>
        <strain evidence="2 3">FP101781</strain>
    </source>
</reference>
<dbReference type="PROSITE" id="PS50294">
    <property type="entry name" value="WD_REPEATS_REGION"/>
    <property type="match status" value="1"/>
</dbReference>
<dbReference type="GO" id="GO:0010506">
    <property type="term" value="P:regulation of autophagy"/>
    <property type="evidence" value="ECO:0007669"/>
    <property type="project" value="TreeGrafter"/>
</dbReference>
<feature type="non-terminal residue" evidence="2">
    <location>
        <position position="1"/>
    </location>
</feature>
<keyword evidence="3" id="KW-1185">Reference proteome</keyword>
<dbReference type="PANTHER" id="PTHR12848:SF16">
    <property type="entry name" value="REGULATORY-ASSOCIATED PROTEIN OF MTOR"/>
    <property type="match status" value="1"/>
</dbReference>
<dbReference type="InterPro" id="IPR015943">
    <property type="entry name" value="WD40/YVTN_repeat-like_dom_sf"/>
</dbReference>
<dbReference type="GO" id="GO:0031931">
    <property type="term" value="C:TORC1 complex"/>
    <property type="evidence" value="ECO:0007669"/>
    <property type="project" value="InterPro"/>
</dbReference>
<dbReference type="GO" id="GO:0071230">
    <property type="term" value="P:cellular response to amino acid stimulus"/>
    <property type="evidence" value="ECO:0007669"/>
    <property type="project" value="TreeGrafter"/>
</dbReference>
<dbReference type="PANTHER" id="PTHR12848">
    <property type="entry name" value="REGULATORY-ASSOCIATED PROTEIN OF MTOR"/>
    <property type="match status" value="1"/>
</dbReference>
<sequence>LSEVVPIRQGTGMVIDWRQAAGTLLVGGDSRVIKVWDAQTETQGLQDLETNSESPVTAICSDHISNQTFIASFADGTVKVFDRRLEEEDAIVRSYSEHGNSVQNVRWHPRYGSRFLSASTDGEVKVWDLRGPDQSTETMFHGDKYGLSHFDVHPTTCVF</sequence>
<dbReference type="InterPro" id="IPR004083">
    <property type="entry name" value="Raptor"/>
</dbReference>
<dbReference type="GO" id="GO:0005737">
    <property type="term" value="C:cytoplasm"/>
    <property type="evidence" value="ECO:0007669"/>
    <property type="project" value="TreeGrafter"/>
</dbReference>
<feature type="repeat" description="WD" evidence="1">
    <location>
        <begin position="95"/>
        <end position="137"/>
    </location>
</feature>
<dbReference type="EMBL" id="QPFP01000342">
    <property type="protein sequence ID" value="TEB15903.1"/>
    <property type="molecule type" value="Genomic_DNA"/>
</dbReference>
<name>A0A4Y7S3I2_COPMI</name>
<evidence type="ECO:0000313" key="2">
    <source>
        <dbReference type="EMBL" id="TEB15903.1"/>
    </source>
</evidence>
<dbReference type="GO" id="GO:0030674">
    <property type="term" value="F:protein-macromolecule adaptor activity"/>
    <property type="evidence" value="ECO:0007669"/>
    <property type="project" value="TreeGrafter"/>
</dbReference>
<comment type="caution">
    <text evidence="2">The sequence shown here is derived from an EMBL/GenBank/DDBJ whole genome shotgun (WGS) entry which is preliminary data.</text>
</comment>
<dbReference type="GO" id="GO:0031929">
    <property type="term" value="P:TOR signaling"/>
    <property type="evidence" value="ECO:0007669"/>
    <property type="project" value="InterPro"/>
</dbReference>
<dbReference type="GO" id="GO:0030307">
    <property type="term" value="P:positive regulation of cell growth"/>
    <property type="evidence" value="ECO:0007669"/>
    <property type="project" value="TreeGrafter"/>
</dbReference>
<dbReference type="STRING" id="71717.A0A4Y7S3I2"/>
<keyword evidence="1" id="KW-0853">WD repeat</keyword>
<dbReference type="InterPro" id="IPR001680">
    <property type="entry name" value="WD40_rpt"/>
</dbReference>
<dbReference type="SMART" id="SM00320">
    <property type="entry name" value="WD40"/>
    <property type="match status" value="3"/>
</dbReference>